<dbReference type="Gene3D" id="1.10.10.60">
    <property type="entry name" value="Homeodomain-like"/>
    <property type="match status" value="1"/>
</dbReference>
<evidence type="ECO:0000313" key="6">
    <source>
        <dbReference type="Proteomes" id="UP000061382"/>
    </source>
</evidence>
<evidence type="ECO:0000313" key="5">
    <source>
        <dbReference type="EMBL" id="ALI99464.1"/>
    </source>
</evidence>
<dbReference type="KEGG" id="rti:DC20_11405"/>
<feature type="domain" description="HTH araC/xylS-type" evidence="4">
    <location>
        <begin position="75"/>
        <end position="177"/>
    </location>
</feature>
<keyword evidence="3" id="KW-0804">Transcription</keyword>
<organism evidence="5 6">
    <name type="scientific">Rufibacter tibetensis</name>
    <dbReference type="NCBI Taxonomy" id="512763"/>
    <lineage>
        <taxon>Bacteria</taxon>
        <taxon>Pseudomonadati</taxon>
        <taxon>Bacteroidota</taxon>
        <taxon>Cytophagia</taxon>
        <taxon>Cytophagales</taxon>
        <taxon>Hymenobacteraceae</taxon>
        <taxon>Rufibacter</taxon>
    </lineage>
</organism>
<dbReference type="PANTHER" id="PTHR43280">
    <property type="entry name" value="ARAC-FAMILY TRANSCRIPTIONAL REGULATOR"/>
    <property type="match status" value="1"/>
</dbReference>
<dbReference type="InterPro" id="IPR036163">
    <property type="entry name" value="HMA_dom_sf"/>
</dbReference>
<protein>
    <recommendedName>
        <fullName evidence="4">HTH araC/xylS-type domain-containing protein</fullName>
    </recommendedName>
</protein>
<reference evidence="5 6" key="1">
    <citation type="submission" date="2015-08" db="EMBL/GenBank/DDBJ databases">
        <title>Complete genome sequence of Rufibacter tibetensis strain 1351t, a radiation-resistant bacterium from tibet plateau.</title>
        <authorList>
            <person name="Dai J."/>
        </authorList>
    </citation>
    <scope>NUCLEOTIDE SEQUENCE [LARGE SCALE GENOMIC DNA]</scope>
    <source>
        <strain evidence="5 6">1351</strain>
    </source>
</reference>
<proteinExistence type="predicted"/>
<dbReference type="PANTHER" id="PTHR43280:SF2">
    <property type="entry name" value="HTH-TYPE TRANSCRIPTIONAL REGULATOR EXSA"/>
    <property type="match status" value="1"/>
</dbReference>
<sequence length="189" mass="21657">MEHHLHIKNMVCPRCIATVTEVLTQQGLKVQEVKLGEAVVTGPEEVNAPALSLALQAHGFELLQEKEEQLTDLIKTTLLEYQRHLEEEYQPITTSVYLAEKLGMSYQHLSKVFSQHTDTTIEKYLIRLKIERVKELISYGELTLSEIAHRLQYSSVQHLSNQFKKVTGVSVTDFKKDPTVERFPLDKLV</sequence>
<dbReference type="InterPro" id="IPR009057">
    <property type="entry name" value="Homeodomain-like_sf"/>
</dbReference>
<dbReference type="Gene3D" id="3.30.70.100">
    <property type="match status" value="1"/>
</dbReference>
<evidence type="ECO:0000256" key="2">
    <source>
        <dbReference type="ARBA" id="ARBA00023125"/>
    </source>
</evidence>
<dbReference type="GO" id="GO:0003700">
    <property type="term" value="F:DNA-binding transcription factor activity"/>
    <property type="evidence" value="ECO:0007669"/>
    <property type="project" value="InterPro"/>
</dbReference>
<dbReference type="InterPro" id="IPR018060">
    <property type="entry name" value="HTH_AraC"/>
</dbReference>
<evidence type="ECO:0000256" key="3">
    <source>
        <dbReference type="ARBA" id="ARBA00023163"/>
    </source>
</evidence>
<dbReference type="GO" id="GO:0043565">
    <property type="term" value="F:sequence-specific DNA binding"/>
    <property type="evidence" value="ECO:0007669"/>
    <property type="project" value="InterPro"/>
</dbReference>
<dbReference type="GO" id="GO:0046872">
    <property type="term" value="F:metal ion binding"/>
    <property type="evidence" value="ECO:0007669"/>
    <property type="project" value="InterPro"/>
</dbReference>
<name>A0A0N7HWK0_9BACT</name>
<dbReference type="SMART" id="SM00342">
    <property type="entry name" value="HTH_ARAC"/>
    <property type="match status" value="1"/>
</dbReference>
<dbReference type="STRING" id="512763.DC20_11405"/>
<dbReference type="RefSeq" id="WP_071885444.1">
    <property type="nucleotide sequence ID" value="NZ_CP012643.1"/>
</dbReference>
<gene>
    <name evidence="5" type="ORF">DC20_11405</name>
</gene>
<dbReference type="OrthoDB" id="952277at2"/>
<keyword evidence="6" id="KW-1185">Reference proteome</keyword>
<dbReference type="SUPFAM" id="SSF55008">
    <property type="entry name" value="HMA, heavy metal-associated domain"/>
    <property type="match status" value="1"/>
</dbReference>
<dbReference type="Pfam" id="PF12833">
    <property type="entry name" value="HTH_18"/>
    <property type="match status" value="1"/>
</dbReference>
<dbReference type="PROSITE" id="PS01124">
    <property type="entry name" value="HTH_ARAC_FAMILY_2"/>
    <property type="match status" value="1"/>
</dbReference>
<dbReference type="AlphaFoldDB" id="A0A0N7HWK0"/>
<accession>A0A0N7HWK0</accession>
<evidence type="ECO:0000259" key="4">
    <source>
        <dbReference type="PROSITE" id="PS01124"/>
    </source>
</evidence>
<keyword evidence="1" id="KW-0805">Transcription regulation</keyword>
<dbReference type="EMBL" id="CP012643">
    <property type="protein sequence ID" value="ALI99464.1"/>
    <property type="molecule type" value="Genomic_DNA"/>
</dbReference>
<keyword evidence="2" id="KW-0238">DNA-binding</keyword>
<evidence type="ECO:0000256" key="1">
    <source>
        <dbReference type="ARBA" id="ARBA00023015"/>
    </source>
</evidence>
<dbReference type="Proteomes" id="UP000061382">
    <property type="component" value="Chromosome"/>
</dbReference>
<dbReference type="SUPFAM" id="SSF46689">
    <property type="entry name" value="Homeodomain-like"/>
    <property type="match status" value="1"/>
</dbReference>
<dbReference type="PATRIC" id="fig|512763.3.peg.2509"/>